<evidence type="ECO:0000256" key="7">
    <source>
        <dbReference type="ARBA" id="ARBA00022605"/>
    </source>
</evidence>
<evidence type="ECO:0000256" key="13">
    <source>
        <dbReference type="ARBA" id="ARBA00023285"/>
    </source>
</evidence>
<dbReference type="NCBIfam" id="TIGR01910">
    <property type="entry name" value="DapE-ArgE"/>
    <property type="match status" value="1"/>
</dbReference>
<protein>
    <recommendedName>
        <fullName evidence="6">Probable succinyl-diaminopimelate desuccinylase</fullName>
        <ecNumber evidence="5">3.5.1.18</ecNumber>
    </recommendedName>
</protein>
<dbReference type="PANTHER" id="PTHR43808:SF8">
    <property type="entry name" value="PEPTIDASE M20 DIMERISATION DOMAIN-CONTAINING PROTEIN"/>
    <property type="match status" value="1"/>
</dbReference>
<dbReference type="CDD" id="cd08659">
    <property type="entry name" value="M20_ArgE_DapE-like"/>
    <property type="match status" value="1"/>
</dbReference>
<evidence type="ECO:0000256" key="12">
    <source>
        <dbReference type="ARBA" id="ARBA00023154"/>
    </source>
</evidence>
<keyword evidence="13" id="KW-0170">Cobalt</keyword>
<dbReference type="Gene3D" id="3.30.70.360">
    <property type="match status" value="1"/>
</dbReference>
<accession>A0AAW7MFL7</accession>
<evidence type="ECO:0000256" key="1">
    <source>
        <dbReference type="ARBA" id="ARBA00001941"/>
    </source>
</evidence>
<evidence type="ECO:0000256" key="10">
    <source>
        <dbReference type="ARBA" id="ARBA00022833"/>
    </source>
</evidence>
<comment type="cofactor">
    <cofactor evidence="2">
        <name>Zn(2+)</name>
        <dbReference type="ChEBI" id="CHEBI:29105"/>
    </cofactor>
</comment>
<dbReference type="GO" id="GO:0009085">
    <property type="term" value="P:lysine biosynthetic process"/>
    <property type="evidence" value="ECO:0007669"/>
    <property type="project" value="UniProtKB-KW"/>
</dbReference>
<dbReference type="InterPro" id="IPR036264">
    <property type="entry name" value="Bact_exopeptidase_dim_dom"/>
</dbReference>
<keyword evidence="12" id="KW-0457">Lysine biosynthesis</keyword>
<dbReference type="EC" id="3.5.1.18" evidence="5"/>
<dbReference type="PROSITE" id="PS00759">
    <property type="entry name" value="ARGE_DAPE_CPG2_2"/>
    <property type="match status" value="1"/>
</dbReference>
<dbReference type="EMBL" id="JAUHQC010000015">
    <property type="protein sequence ID" value="MDN4534150.1"/>
    <property type="molecule type" value="Genomic_DNA"/>
</dbReference>
<evidence type="ECO:0000256" key="8">
    <source>
        <dbReference type="ARBA" id="ARBA00022723"/>
    </source>
</evidence>
<evidence type="ECO:0000313" key="17">
    <source>
        <dbReference type="Proteomes" id="UP001171687"/>
    </source>
</evidence>
<evidence type="ECO:0000256" key="9">
    <source>
        <dbReference type="ARBA" id="ARBA00022801"/>
    </source>
</evidence>
<evidence type="ECO:0000256" key="2">
    <source>
        <dbReference type="ARBA" id="ARBA00001947"/>
    </source>
</evidence>
<dbReference type="PANTHER" id="PTHR43808">
    <property type="entry name" value="ACETYLORNITHINE DEACETYLASE"/>
    <property type="match status" value="1"/>
</dbReference>
<keyword evidence="9" id="KW-0378">Hydrolase</keyword>
<dbReference type="Proteomes" id="UP001171687">
    <property type="component" value="Unassembled WGS sequence"/>
</dbReference>
<feature type="domain" description="Peptidase M20 dimerisation" evidence="15">
    <location>
        <begin position="173"/>
        <end position="308"/>
    </location>
</feature>
<name>A0AAW7MFL7_9STAP</name>
<evidence type="ECO:0000256" key="6">
    <source>
        <dbReference type="ARBA" id="ARBA00016853"/>
    </source>
</evidence>
<dbReference type="GO" id="GO:0019877">
    <property type="term" value="P:diaminopimelate biosynthetic process"/>
    <property type="evidence" value="ECO:0007669"/>
    <property type="project" value="UniProtKB-KW"/>
</dbReference>
<proteinExistence type="inferred from homology"/>
<dbReference type="InterPro" id="IPR050072">
    <property type="entry name" value="Peptidase_M20A"/>
</dbReference>
<evidence type="ECO:0000256" key="5">
    <source>
        <dbReference type="ARBA" id="ARBA00011921"/>
    </source>
</evidence>
<keyword evidence="7" id="KW-0028">Amino-acid biosynthesis</keyword>
<dbReference type="RefSeq" id="WP_150888429.1">
    <property type="nucleotide sequence ID" value="NZ_CAKZJA010000007.1"/>
</dbReference>
<dbReference type="AlphaFoldDB" id="A0AAW7MFL7"/>
<evidence type="ECO:0000256" key="4">
    <source>
        <dbReference type="ARBA" id="ARBA00006247"/>
    </source>
</evidence>
<reference evidence="16" key="1">
    <citation type="submission" date="2023-07" db="EMBL/GenBank/DDBJ databases">
        <title>Evaluation of the beneficial properties of pineapple isolates.</title>
        <authorList>
            <person name="Adefiranye O."/>
        </authorList>
    </citation>
    <scope>NUCLEOTIDE SEQUENCE</scope>
    <source>
        <strain evidence="16">PAPLE_T1</strain>
    </source>
</reference>
<evidence type="ECO:0000256" key="3">
    <source>
        <dbReference type="ARBA" id="ARBA00005130"/>
    </source>
</evidence>
<dbReference type="SUPFAM" id="SSF53187">
    <property type="entry name" value="Zn-dependent exopeptidases"/>
    <property type="match status" value="1"/>
</dbReference>
<keyword evidence="10" id="KW-0862">Zinc</keyword>
<sequence>MSTFSKEEKVEILSDIVGIKTVNDNEIEVAEYLQDLFKKHDIDTEIDKINDKRANLIATIGEGEPVVAISGHMDVVDPGDEDDWEHPPFELTEKDGYLYGRGSADMKSGLAALAIAMIEIKESDALEKGTIKFLATAGEEMEQTGSQQLYENGYMDDVDALIIAEPSETSLVYAHKGSMDFRITSKGLASHSSMPILGKNAIKPLIDFIQAIDKDYQEASKDIKFEKMDFSKLLDLAKEKGRDDIDDDVIESVVSGLVLNNTVIKGGNQVNSIPEVAEAEFNVRTVPEFDNDKVKELFQKHLDKVNDEGGDLKSEMFLDLDPVLTTGDNDLIKTGHDIASDMFDEEIIITPTVGVTDASNLLRGKDEDFSFLMLGPGSTPHQVDENVKKDTYLDFIDYYIKLLTTYINNQ</sequence>
<evidence type="ECO:0000259" key="15">
    <source>
        <dbReference type="Pfam" id="PF07687"/>
    </source>
</evidence>
<dbReference type="InterPro" id="IPR010182">
    <property type="entry name" value="ArgE/DapE"/>
</dbReference>
<organism evidence="16 17">
    <name type="scientific">Staphylococcus auricularis</name>
    <dbReference type="NCBI Taxonomy" id="29379"/>
    <lineage>
        <taxon>Bacteria</taxon>
        <taxon>Bacillati</taxon>
        <taxon>Bacillota</taxon>
        <taxon>Bacilli</taxon>
        <taxon>Bacillales</taxon>
        <taxon>Staphylococcaceae</taxon>
        <taxon>Staphylococcus</taxon>
    </lineage>
</organism>
<dbReference type="SUPFAM" id="SSF55031">
    <property type="entry name" value="Bacterial exopeptidase dimerisation domain"/>
    <property type="match status" value="1"/>
</dbReference>
<evidence type="ECO:0000313" key="16">
    <source>
        <dbReference type="EMBL" id="MDN4534150.1"/>
    </source>
</evidence>
<dbReference type="Gene3D" id="3.40.630.10">
    <property type="entry name" value="Zn peptidases"/>
    <property type="match status" value="1"/>
</dbReference>
<dbReference type="InterPro" id="IPR001261">
    <property type="entry name" value="ArgE/DapE_CS"/>
</dbReference>
<dbReference type="NCBIfam" id="NF006365">
    <property type="entry name" value="PRK08588.1"/>
    <property type="match status" value="1"/>
</dbReference>
<comment type="pathway">
    <text evidence="3">Amino-acid biosynthesis; L-lysine biosynthesis via DAP pathway; LL-2,6-diaminopimelate from (S)-tetrahydrodipicolinate (succinylase route): step 3/3.</text>
</comment>
<dbReference type="GO" id="GO:0009014">
    <property type="term" value="F:succinyl-diaminopimelate desuccinylase activity"/>
    <property type="evidence" value="ECO:0007669"/>
    <property type="project" value="UniProtKB-EC"/>
</dbReference>
<keyword evidence="11" id="KW-0220">Diaminopimelate biosynthesis</keyword>
<dbReference type="GO" id="GO:0046872">
    <property type="term" value="F:metal ion binding"/>
    <property type="evidence" value="ECO:0007669"/>
    <property type="project" value="UniProtKB-KW"/>
</dbReference>
<comment type="catalytic activity">
    <reaction evidence="14">
        <text>N-succinyl-(2S,6S)-2,6-diaminopimelate + H2O = (2S,6S)-2,6-diaminopimelate + succinate</text>
        <dbReference type="Rhea" id="RHEA:22608"/>
        <dbReference type="ChEBI" id="CHEBI:15377"/>
        <dbReference type="ChEBI" id="CHEBI:30031"/>
        <dbReference type="ChEBI" id="CHEBI:57609"/>
        <dbReference type="ChEBI" id="CHEBI:58087"/>
        <dbReference type="EC" id="3.5.1.18"/>
    </reaction>
</comment>
<evidence type="ECO:0000256" key="14">
    <source>
        <dbReference type="ARBA" id="ARBA00051301"/>
    </source>
</evidence>
<dbReference type="PROSITE" id="PS00758">
    <property type="entry name" value="ARGE_DAPE_CPG2_1"/>
    <property type="match status" value="1"/>
</dbReference>
<dbReference type="Pfam" id="PF01546">
    <property type="entry name" value="Peptidase_M20"/>
    <property type="match status" value="1"/>
</dbReference>
<dbReference type="InterPro" id="IPR002933">
    <property type="entry name" value="Peptidase_M20"/>
</dbReference>
<comment type="caution">
    <text evidence="16">The sequence shown here is derived from an EMBL/GenBank/DDBJ whole genome shotgun (WGS) entry which is preliminary data.</text>
</comment>
<keyword evidence="8" id="KW-0479">Metal-binding</keyword>
<dbReference type="InterPro" id="IPR011650">
    <property type="entry name" value="Peptidase_M20_dimer"/>
</dbReference>
<comment type="similarity">
    <text evidence="4">Belongs to the peptidase M20A family.</text>
</comment>
<gene>
    <name evidence="16" type="ORF">QYH67_11365</name>
</gene>
<evidence type="ECO:0000256" key="11">
    <source>
        <dbReference type="ARBA" id="ARBA00022915"/>
    </source>
</evidence>
<comment type="cofactor">
    <cofactor evidence="1">
        <name>Co(2+)</name>
        <dbReference type="ChEBI" id="CHEBI:48828"/>
    </cofactor>
</comment>
<dbReference type="Pfam" id="PF07687">
    <property type="entry name" value="M20_dimer"/>
    <property type="match status" value="1"/>
</dbReference>